<dbReference type="InterPro" id="IPR029044">
    <property type="entry name" value="Nucleotide-diphossugar_trans"/>
</dbReference>
<evidence type="ECO:0000259" key="4">
    <source>
        <dbReference type="Pfam" id="PF00535"/>
    </source>
</evidence>
<dbReference type="PANTHER" id="PTHR43179">
    <property type="entry name" value="RHAMNOSYLTRANSFERASE WBBL"/>
    <property type="match status" value="1"/>
</dbReference>
<sequence length="677" mass="74276">MADDIITNSEEQHDDASRRIAAINRDLDAILAQQRQMVDLYVEGAELLQGLFKDQQDRFASLGNQSSMEPAAGQSEVQPIDFVVPVYNSLHHARLCIASILRHATPPYHLFVVDDKGDSHTSRELAAMVSGLDNVTLIAHSQNAGYLKSVNEALGLGRAEICVLVNSDAMLSPGACERLRDGFARDAQIGVITAVSTWANWTKIPFPPGTNMLDLREFIARQNDLGIADIGNASGFFFAIRRKLFDTLGLFDEAYNPGYWEETDFCMLALEKGWRVVVDRQLYIYHHGWGSFQSTGRDVHMARNRSTFMARWERQYAALDANWRFHNPTDAVSSRLAAVSHTRSDKPRILFVSMDGRRTEQSIALIQLVNGLVAEGISANIVYLSGIDETLLDMTPMYFRPLIIEASVEQIRSYNIYVGTCEKTSELIEAFDASLGAALFSFVTSDRGSPLLRHSPKKARSIARIPGLTNTRGDVPSVLPGVNLDIFYPRDTPRSSDVLLCISEEAWRLDRAGIIRFCGMLSEAMPGIRLAATGPAAMKSDLPAIAHRGSPHRMTELAICYSEVEIVLHWGAENQSRLTFLEIAACGGIAMMDVSSAEVCGAEHMKNSLLTDSRDAQSMVATIIGSLQSPSLLATLRNGALSTANSCPLRAEAAQMASIFLEAGTASAYSDTMQKAS</sequence>
<evidence type="ECO:0000256" key="3">
    <source>
        <dbReference type="ARBA" id="ARBA00022679"/>
    </source>
</evidence>
<dbReference type="AlphaFoldDB" id="A0A7X0MB63"/>
<evidence type="ECO:0000256" key="1">
    <source>
        <dbReference type="ARBA" id="ARBA00006739"/>
    </source>
</evidence>
<evidence type="ECO:0000313" key="5">
    <source>
        <dbReference type="EMBL" id="MBB6484164.1"/>
    </source>
</evidence>
<gene>
    <name evidence="5" type="ORF">GGD46_001430</name>
</gene>
<comment type="similarity">
    <text evidence="1">Belongs to the glycosyltransferase 2 family.</text>
</comment>
<dbReference type="GO" id="GO:0016757">
    <property type="term" value="F:glycosyltransferase activity"/>
    <property type="evidence" value="ECO:0007669"/>
    <property type="project" value="UniProtKB-KW"/>
</dbReference>
<organism evidence="5 6">
    <name type="scientific">Rhizobium lusitanum</name>
    <dbReference type="NCBI Taxonomy" id="293958"/>
    <lineage>
        <taxon>Bacteria</taxon>
        <taxon>Pseudomonadati</taxon>
        <taxon>Pseudomonadota</taxon>
        <taxon>Alphaproteobacteria</taxon>
        <taxon>Hyphomicrobiales</taxon>
        <taxon>Rhizobiaceae</taxon>
        <taxon>Rhizobium/Agrobacterium group</taxon>
        <taxon>Rhizobium</taxon>
    </lineage>
</organism>
<evidence type="ECO:0000256" key="2">
    <source>
        <dbReference type="ARBA" id="ARBA00022676"/>
    </source>
</evidence>
<dbReference type="PANTHER" id="PTHR43179:SF12">
    <property type="entry name" value="GALACTOFURANOSYLTRANSFERASE GLFT2"/>
    <property type="match status" value="1"/>
</dbReference>
<dbReference type="RefSeq" id="WP_184703008.1">
    <property type="nucleotide sequence ID" value="NZ_JACHBG010000002.1"/>
</dbReference>
<feature type="domain" description="Glycosyltransferase 2-like" evidence="4">
    <location>
        <begin position="82"/>
        <end position="248"/>
    </location>
</feature>
<keyword evidence="3 5" id="KW-0808">Transferase</keyword>
<dbReference type="InterPro" id="IPR001173">
    <property type="entry name" value="Glyco_trans_2-like"/>
</dbReference>
<proteinExistence type="inferred from homology"/>
<dbReference type="SUPFAM" id="SSF53448">
    <property type="entry name" value="Nucleotide-diphospho-sugar transferases"/>
    <property type="match status" value="1"/>
</dbReference>
<accession>A0A7X0MB63</accession>
<evidence type="ECO:0000313" key="6">
    <source>
        <dbReference type="Proteomes" id="UP000565576"/>
    </source>
</evidence>
<dbReference type="Gene3D" id="3.90.550.10">
    <property type="entry name" value="Spore Coat Polysaccharide Biosynthesis Protein SpsA, Chain A"/>
    <property type="match status" value="1"/>
</dbReference>
<dbReference type="Proteomes" id="UP000565576">
    <property type="component" value="Unassembled WGS sequence"/>
</dbReference>
<keyword evidence="2" id="KW-0328">Glycosyltransferase</keyword>
<dbReference type="EMBL" id="JACHBG010000002">
    <property type="protein sequence ID" value="MBB6484164.1"/>
    <property type="molecule type" value="Genomic_DNA"/>
</dbReference>
<comment type="caution">
    <text evidence="5">The sequence shown here is derived from an EMBL/GenBank/DDBJ whole genome shotgun (WGS) entry which is preliminary data.</text>
</comment>
<dbReference type="Pfam" id="PF00535">
    <property type="entry name" value="Glycos_transf_2"/>
    <property type="match status" value="1"/>
</dbReference>
<reference evidence="5 6" key="1">
    <citation type="submission" date="2020-08" db="EMBL/GenBank/DDBJ databases">
        <title>Genomic Encyclopedia of Type Strains, Phase IV (KMG-V): Genome sequencing to study the core and pangenomes of soil and plant-associated prokaryotes.</title>
        <authorList>
            <person name="Whitman W."/>
        </authorList>
    </citation>
    <scope>NUCLEOTIDE SEQUENCE [LARGE SCALE GENOMIC DNA]</scope>
    <source>
        <strain evidence="5 6">SEMIA 4060</strain>
    </source>
</reference>
<name>A0A7X0MB63_9HYPH</name>
<protein>
    <submittedName>
        <fullName evidence="5">GT2 family glycosyltransferase</fullName>
    </submittedName>
</protein>